<dbReference type="SMART" id="SM00066">
    <property type="entry name" value="GAL4"/>
    <property type="match status" value="1"/>
</dbReference>
<protein>
    <recommendedName>
        <fullName evidence="3">Zn(2)-C6 fungal-type domain-containing protein</fullName>
    </recommendedName>
</protein>
<feature type="non-terminal residue" evidence="4">
    <location>
        <position position="1"/>
    </location>
</feature>
<dbReference type="PANTHER" id="PTHR31001:SF90">
    <property type="entry name" value="CENTROMERE DNA-BINDING PROTEIN COMPLEX CBF3 SUBUNIT B"/>
    <property type="match status" value="1"/>
</dbReference>
<reference evidence="4 5" key="1">
    <citation type="submission" date="2016-07" db="EMBL/GenBank/DDBJ databases">
        <title>Pervasive Adenine N6-methylation of Active Genes in Fungi.</title>
        <authorList>
            <consortium name="DOE Joint Genome Institute"/>
            <person name="Mondo S.J."/>
            <person name="Dannebaum R.O."/>
            <person name="Kuo R.C."/>
            <person name="Labutti K."/>
            <person name="Haridas S."/>
            <person name="Kuo A."/>
            <person name="Salamov A."/>
            <person name="Ahrendt S.R."/>
            <person name="Lipzen A."/>
            <person name="Sullivan W."/>
            <person name="Andreopoulos W.B."/>
            <person name="Clum A."/>
            <person name="Lindquist E."/>
            <person name="Daum C."/>
            <person name="Ramamoorthy G.K."/>
            <person name="Gryganskyi A."/>
            <person name="Culley D."/>
            <person name="Magnuson J.K."/>
            <person name="James T.Y."/>
            <person name="O'Malley M.A."/>
            <person name="Stajich J.E."/>
            <person name="Spatafora J.W."/>
            <person name="Visel A."/>
            <person name="Grigoriev I.V."/>
        </authorList>
    </citation>
    <scope>NUCLEOTIDE SEQUENCE [LARGE SCALE GENOMIC DNA]</scope>
    <source>
        <strain evidence="4 5">JEL800</strain>
    </source>
</reference>
<dbReference type="EMBL" id="MCGO01000021">
    <property type="protein sequence ID" value="ORY44841.1"/>
    <property type="molecule type" value="Genomic_DNA"/>
</dbReference>
<comment type="subcellular location">
    <subcellularLocation>
        <location evidence="1">Nucleus</location>
    </subcellularLocation>
</comment>
<proteinExistence type="predicted"/>
<dbReference type="GO" id="GO:0008270">
    <property type="term" value="F:zinc ion binding"/>
    <property type="evidence" value="ECO:0007669"/>
    <property type="project" value="InterPro"/>
</dbReference>
<dbReference type="SUPFAM" id="SSF57701">
    <property type="entry name" value="Zn2/Cys6 DNA-binding domain"/>
    <property type="match status" value="1"/>
</dbReference>
<dbReference type="InterPro" id="IPR036864">
    <property type="entry name" value="Zn2-C6_fun-type_DNA-bd_sf"/>
</dbReference>
<name>A0A1Y2CCR4_9FUNG</name>
<dbReference type="CDD" id="cd12148">
    <property type="entry name" value="fungal_TF_MHR"/>
    <property type="match status" value="1"/>
</dbReference>
<evidence type="ECO:0000256" key="2">
    <source>
        <dbReference type="ARBA" id="ARBA00023242"/>
    </source>
</evidence>
<evidence type="ECO:0000313" key="5">
    <source>
        <dbReference type="Proteomes" id="UP000193642"/>
    </source>
</evidence>
<comment type="caution">
    <text evidence="4">The sequence shown here is derived from an EMBL/GenBank/DDBJ whole genome shotgun (WGS) entry which is preliminary data.</text>
</comment>
<dbReference type="OrthoDB" id="2117686at2759"/>
<dbReference type="GO" id="GO:0000981">
    <property type="term" value="F:DNA-binding transcription factor activity, RNA polymerase II-specific"/>
    <property type="evidence" value="ECO:0007669"/>
    <property type="project" value="InterPro"/>
</dbReference>
<dbReference type="Gene3D" id="4.10.240.10">
    <property type="entry name" value="Zn(2)-C6 fungal-type DNA-binding domain"/>
    <property type="match status" value="1"/>
</dbReference>
<organism evidence="4 5">
    <name type="scientific">Rhizoclosmatium globosum</name>
    <dbReference type="NCBI Taxonomy" id="329046"/>
    <lineage>
        <taxon>Eukaryota</taxon>
        <taxon>Fungi</taxon>
        <taxon>Fungi incertae sedis</taxon>
        <taxon>Chytridiomycota</taxon>
        <taxon>Chytridiomycota incertae sedis</taxon>
        <taxon>Chytridiomycetes</taxon>
        <taxon>Chytridiales</taxon>
        <taxon>Chytriomycetaceae</taxon>
        <taxon>Rhizoclosmatium</taxon>
    </lineage>
</organism>
<dbReference type="CDD" id="cd00067">
    <property type="entry name" value="GAL4"/>
    <property type="match status" value="1"/>
</dbReference>
<keyword evidence="5" id="KW-1185">Reference proteome</keyword>
<dbReference type="AlphaFoldDB" id="A0A1Y2CCR4"/>
<dbReference type="Pfam" id="PF00172">
    <property type="entry name" value="Zn_clus"/>
    <property type="match status" value="1"/>
</dbReference>
<evidence type="ECO:0000313" key="4">
    <source>
        <dbReference type="EMBL" id="ORY44841.1"/>
    </source>
</evidence>
<dbReference type="PROSITE" id="PS50048">
    <property type="entry name" value="ZN2_CY6_FUNGAL_2"/>
    <property type="match status" value="1"/>
</dbReference>
<accession>A0A1Y2CCR4</accession>
<keyword evidence="2" id="KW-0539">Nucleus</keyword>
<dbReference type="Proteomes" id="UP000193642">
    <property type="component" value="Unassembled WGS sequence"/>
</dbReference>
<dbReference type="GO" id="GO:0005634">
    <property type="term" value="C:nucleus"/>
    <property type="evidence" value="ECO:0007669"/>
    <property type="project" value="UniProtKB-SubCell"/>
</dbReference>
<sequence>MYANGTKQSKALSCEECRRHKKGCSKERGGCLSCKAKGVPCVYLKQVSNVSHIVNPVTNDSAAVTGISFSLGTYQDRPTISQHSSLLETYLNALQEPLTVFETNHWEIEDPDLLPTMEEWLSVFNFYTRDGSTSPRCSFIDADALLTNYFRKSPLVRLVFFCMSLKDGLNDEASLIAVFNRTRKSVFRCPVIPSVETAFAYFAISTQALRFGAINLQGQFLKVALDLVLELQMDIDPDDLPQCAHLSSREKEERRRIFWILLLDYCYELSINDEQPLFPLLGDRVKAPSQVYDPAPVFLELSEEVKWRAGLENLIGITKRHFIRPPSSIHDILNSKVGPLWNVVTSTHEGVPGIYLLEFDHPSAMTVLEEEKLLNQIVKLQQFLVPVNLLFHSSTSVFHRPIMFLSYLPSCRPAYCSNAEQAIIINAIDKCWESAWRISSLYLFFAKMGKKQSKVPSRLFNLHGGLYHVLEAYIVFWFVTCRMEPVWATLAGLENYNNIALLERMKDVLEIRDSVSSSEPYSSIMKAMLAEVVDKVREGKSTNLNDAESIEVGMEAMGISRDQAPSEIVDMRWFMGFLGMEVGAFSQGKKIRFRGTTEESWRLFWKLNA</sequence>
<gene>
    <name evidence="4" type="ORF">BCR33DRAFT_765867</name>
</gene>
<dbReference type="PROSITE" id="PS00463">
    <property type="entry name" value="ZN2_CY6_FUNGAL_1"/>
    <property type="match status" value="1"/>
</dbReference>
<evidence type="ECO:0000259" key="3">
    <source>
        <dbReference type="PROSITE" id="PS50048"/>
    </source>
</evidence>
<evidence type="ECO:0000256" key="1">
    <source>
        <dbReference type="ARBA" id="ARBA00004123"/>
    </source>
</evidence>
<dbReference type="PANTHER" id="PTHR31001">
    <property type="entry name" value="UNCHARACTERIZED TRANSCRIPTIONAL REGULATORY PROTEIN"/>
    <property type="match status" value="1"/>
</dbReference>
<feature type="domain" description="Zn(2)-C6 fungal-type" evidence="3">
    <location>
        <begin position="13"/>
        <end position="43"/>
    </location>
</feature>
<dbReference type="InterPro" id="IPR001138">
    <property type="entry name" value="Zn2Cys6_DnaBD"/>
</dbReference>
<dbReference type="InterPro" id="IPR050613">
    <property type="entry name" value="Sec_Metabolite_Reg"/>
</dbReference>